<sequence length="323" mass="36031">SGHETAQGLYGPLRLRADTSVLVGDDVLPLLLEPESDEKTGMSAEAEPEERQVKMVRRRVRVMPENALPDEEIELLLRGMNRLRPQLHYRSGREPVPVEWNTEEFRGRVMAVNRDTVTVRVAGNRWGSEYAVVEVPSSVVAIAFVRREMPEEIDPTEGEEDVTLSETGRMAVVAVGRGDRINKGFVAVADRRLLNTLSGPITPVSLVAADLPDPARTARFLTQTARYLRALTANPENWSPENPHPKARIPGLREPKFSINTIEILPRLPNRVTVTTNRSTPSDLLNLGTSNPGTSVRGIWDYIVRMDARTDSLLTLITDQEFD</sequence>
<name>A0A382RE44_9ZZZZ</name>
<dbReference type="AlphaFoldDB" id="A0A382RE44"/>
<proteinExistence type="predicted"/>
<protein>
    <submittedName>
        <fullName evidence="1">Uncharacterized protein</fullName>
    </submittedName>
</protein>
<feature type="non-terminal residue" evidence="1">
    <location>
        <position position="323"/>
    </location>
</feature>
<feature type="non-terminal residue" evidence="1">
    <location>
        <position position="1"/>
    </location>
</feature>
<evidence type="ECO:0000313" key="1">
    <source>
        <dbReference type="EMBL" id="SVC94861.1"/>
    </source>
</evidence>
<reference evidence="1" key="1">
    <citation type="submission" date="2018-05" db="EMBL/GenBank/DDBJ databases">
        <authorList>
            <person name="Lanie J.A."/>
            <person name="Ng W.-L."/>
            <person name="Kazmierczak K.M."/>
            <person name="Andrzejewski T.M."/>
            <person name="Davidsen T.M."/>
            <person name="Wayne K.J."/>
            <person name="Tettelin H."/>
            <person name="Glass J.I."/>
            <person name="Rusch D."/>
            <person name="Podicherti R."/>
            <person name="Tsui H.-C.T."/>
            <person name="Winkler M.E."/>
        </authorList>
    </citation>
    <scope>NUCLEOTIDE SEQUENCE</scope>
</reference>
<dbReference type="EMBL" id="UINC01120401">
    <property type="protein sequence ID" value="SVC94861.1"/>
    <property type="molecule type" value="Genomic_DNA"/>
</dbReference>
<organism evidence="1">
    <name type="scientific">marine metagenome</name>
    <dbReference type="NCBI Taxonomy" id="408172"/>
    <lineage>
        <taxon>unclassified sequences</taxon>
        <taxon>metagenomes</taxon>
        <taxon>ecological metagenomes</taxon>
    </lineage>
</organism>
<gene>
    <name evidence="1" type="ORF">METZ01_LOCUS347715</name>
</gene>
<accession>A0A382RE44</accession>